<organism evidence="2 3">
    <name type="scientific">Sporothrix curviconia</name>
    <dbReference type="NCBI Taxonomy" id="1260050"/>
    <lineage>
        <taxon>Eukaryota</taxon>
        <taxon>Fungi</taxon>
        <taxon>Dikarya</taxon>
        <taxon>Ascomycota</taxon>
        <taxon>Pezizomycotina</taxon>
        <taxon>Sordariomycetes</taxon>
        <taxon>Sordariomycetidae</taxon>
        <taxon>Ophiostomatales</taxon>
        <taxon>Ophiostomataceae</taxon>
        <taxon>Sporothrix</taxon>
    </lineage>
</organism>
<keyword evidence="1" id="KW-0732">Signal</keyword>
<evidence type="ECO:0000313" key="2">
    <source>
        <dbReference type="EMBL" id="CAK7235712.1"/>
    </source>
</evidence>
<reference evidence="2 3" key="1">
    <citation type="submission" date="2024-01" db="EMBL/GenBank/DDBJ databases">
        <authorList>
            <person name="Allen C."/>
            <person name="Tagirdzhanova G."/>
        </authorList>
    </citation>
    <scope>NUCLEOTIDE SEQUENCE [LARGE SCALE GENOMIC DNA]</scope>
</reference>
<feature type="signal peptide" evidence="1">
    <location>
        <begin position="1"/>
        <end position="23"/>
    </location>
</feature>
<dbReference type="Proteomes" id="UP001642405">
    <property type="component" value="Unassembled WGS sequence"/>
</dbReference>
<evidence type="ECO:0000313" key="3">
    <source>
        <dbReference type="Proteomes" id="UP001642405"/>
    </source>
</evidence>
<proteinExistence type="predicted"/>
<comment type="caution">
    <text evidence="2">The sequence shown here is derived from an EMBL/GenBank/DDBJ whole genome shotgun (WGS) entry which is preliminary data.</text>
</comment>
<keyword evidence="3" id="KW-1185">Reference proteome</keyword>
<accession>A0ABP0CVX8</accession>
<name>A0ABP0CVX8_9PEZI</name>
<gene>
    <name evidence="2" type="ORF">SCUCBS95973_009360</name>
</gene>
<protein>
    <submittedName>
        <fullName evidence="2">Uncharacterized protein</fullName>
    </submittedName>
</protein>
<dbReference type="EMBL" id="CAWUHB010000102">
    <property type="protein sequence ID" value="CAK7235712.1"/>
    <property type="molecule type" value="Genomic_DNA"/>
</dbReference>
<sequence>MFSTTASVLYVAALLSLAGVTHGDSSTDISSVLMCTTNIYADGFIYRNTTVNGATTTDFSGFPAKVSFPLYMAVTSHSDGPLYPVQPARITSTHEYDSLDQNLYINVTTGAFAPVGFAEGSNTTLGVGETTWGFYAAYGFVMWYNLPAASPSSSSSDSLLANKPVHAQGFQWVPVGGYTDVTQLYWNQTQYDLAAALGTKANIPAQGASFGLCSGDSEATVVPS</sequence>
<evidence type="ECO:0000256" key="1">
    <source>
        <dbReference type="SAM" id="SignalP"/>
    </source>
</evidence>
<feature type="chain" id="PRO_5045752400" evidence="1">
    <location>
        <begin position="24"/>
        <end position="224"/>
    </location>
</feature>